<feature type="compositionally biased region" description="Gly residues" evidence="1">
    <location>
        <begin position="947"/>
        <end position="959"/>
    </location>
</feature>
<keyword evidence="6" id="KW-1185">Reference proteome</keyword>
<feature type="region of interest" description="Disordered" evidence="1">
    <location>
        <begin position="517"/>
        <end position="575"/>
    </location>
</feature>
<feature type="region of interest" description="Disordered" evidence="1">
    <location>
        <begin position="754"/>
        <end position="776"/>
    </location>
</feature>
<dbReference type="OrthoDB" id="5598028at2759"/>
<feature type="compositionally biased region" description="Polar residues" evidence="1">
    <location>
        <begin position="635"/>
        <end position="659"/>
    </location>
</feature>
<name>A0A1K0H8D3_9BASI</name>
<feature type="compositionally biased region" description="Basic and acidic residues" evidence="1">
    <location>
        <begin position="416"/>
        <end position="432"/>
    </location>
</feature>
<dbReference type="InterPro" id="IPR058933">
    <property type="entry name" value="YMC020W-like_ab_hydrolase"/>
</dbReference>
<protein>
    <recommendedName>
        <fullName evidence="2">YMC020W-like alpha/beta hydrolase domain-containing protein</fullName>
    </recommendedName>
</protein>
<feature type="compositionally biased region" description="Basic and acidic residues" evidence="1">
    <location>
        <begin position="86"/>
        <end position="102"/>
    </location>
</feature>
<feature type="compositionally biased region" description="Low complexity" evidence="1">
    <location>
        <begin position="41"/>
        <end position="58"/>
    </location>
</feature>
<dbReference type="EMBL" id="ULHB01000129">
    <property type="protein sequence ID" value="SYW82779.1"/>
    <property type="molecule type" value="Genomic_DNA"/>
</dbReference>
<feature type="region of interest" description="Disordered" evidence="1">
    <location>
        <begin position="615"/>
        <end position="659"/>
    </location>
</feature>
<dbReference type="EMBL" id="LT558124">
    <property type="protein sequence ID" value="SAM82702.1"/>
    <property type="molecule type" value="Genomic_DNA"/>
</dbReference>
<feature type="region of interest" description="Disordered" evidence="1">
    <location>
        <begin position="152"/>
        <end position="189"/>
    </location>
</feature>
<feature type="compositionally biased region" description="Basic and acidic residues" evidence="1">
    <location>
        <begin position="540"/>
        <end position="550"/>
    </location>
</feature>
<reference evidence="4" key="3">
    <citation type="submission" date="2018-08" db="EMBL/GenBank/DDBJ databases">
        <authorList>
            <person name="Guldener U."/>
        </authorList>
    </citation>
    <scope>NUCLEOTIDE SEQUENCE</scope>
    <source>
        <strain evidence="4">UB2</strain>
    </source>
</reference>
<evidence type="ECO:0000313" key="6">
    <source>
        <dbReference type="Proteomes" id="UP000658997"/>
    </source>
</evidence>
<organism evidence="3 5">
    <name type="scientific">Ustilago bromivora</name>
    <dbReference type="NCBI Taxonomy" id="307758"/>
    <lineage>
        <taxon>Eukaryota</taxon>
        <taxon>Fungi</taxon>
        <taxon>Dikarya</taxon>
        <taxon>Basidiomycota</taxon>
        <taxon>Ustilaginomycotina</taxon>
        <taxon>Ustilaginomycetes</taxon>
        <taxon>Ustilaginales</taxon>
        <taxon>Ustilaginaceae</taxon>
        <taxon>Ustilago</taxon>
    </lineage>
</organism>
<evidence type="ECO:0000313" key="4">
    <source>
        <dbReference type="EMBL" id="SYW82779.1"/>
    </source>
</evidence>
<feature type="compositionally biased region" description="Low complexity" evidence="1">
    <location>
        <begin position="66"/>
        <end position="79"/>
    </location>
</feature>
<reference evidence="3" key="2">
    <citation type="submission" date="2016-04" db="EMBL/GenBank/DDBJ databases">
        <authorList>
            <person name="Evans L.H."/>
            <person name="Alamgir A."/>
            <person name="Owens N."/>
            <person name="Weber N.D."/>
            <person name="Virtaneva K."/>
            <person name="Barbian K."/>
            <person name="Babar A."/>
            <person name="Rosenke K."/>
        </authorList>
    </citation>
    <scope>NUCLEOTIDE SEQUENCE</scope>
    <source>
        <strain evidence="3">UB2112</strain>
    </source>
</reference>
<feature type="compositionally biased region" description="Polar residues" evidence="1">
    <location>
        <begin position="754"/>
        <end position="770"/>
    </location>
</feature>
<evidence type="ECO:0000256" key="1">
    <source>
        <dbReference type="SAM" id="MobiDB-lite"/>
    </source>
</evidence>
<accession>A0A1K0H8D3</accession>
<dbReference type="PANTHER" id="PTHR47349:SF1">
    <property type="entry name" value="AER328WP"/>
    <property type="match status" value="1"/>
</dbReference>
<evidence type="ECO:0000313" key="5">
    <source>
        <dbReference type="Proteomes" id="UP000179920"/>
    </source>
</evidence>
<evidence type="ECO:0000259" key="2">
    <source>
        <dbReference type="Pfam" id="PF26147"/>
    </source>
</evidence>
<feature type="region of interest" description="Disordered" evidence="1">
    <location>
        <begin position="862"/>
        <end position="912"/>
    </location>
</feature>
<feature type="compositionally biased region" description="Low complexity" evidence="1">
    <location>
        <begin position="10"/>
        <end position="21"/>
    </location>
</feature>
<feature type="compositionally biased region" description="Low complexity" evidence="1">
    <location>
        <begin position="620"/>
        <end position="634"/>
    </location>
</feature>
<feature type="compositionally biased region" description="Low complexity" evidence="1">
    <location>
        <begin position="241"/>
        <end position="255"/>
    </location>
</feature>
<feature type="compositionally biased region" description="Low complexity" evidence="1">
    <location>
        <begin position="1449"/>
        <end position="1463"/>
    </location>
</feature>
<feature type="region of interest" description="Disordered" evidence="1">
    <location>
        <begin position="1"/>
        <end position="133"/>
    </location>
</feature>
<dbReference type="Proteomes" id="UP000658997">
    <property type="component" value="Unassembled WGS sequence"/>
</dbReference>
<feature type="region of interest" description="Disordered" evidence="1">
    <location>
        <begin position="237"/>
        <end position="501"/>
    </location>
</feature>
<feature type="compositionally biased region" description="Basic and acidic residues" evidence="1">
    <location>
        <begin position="1558"/>
        <end position="1569"/>
    </location>
</feature>
<feature type="compositionally biased region" description="Polar residues" evidence="1">
    <location>
        <begin position="268"/>
        <end position="292"/>
    </location>
</feature>
<feature type="region of interest" description="Disordered" evidence="1">
    <location>
        <begin position="937"/>
        <end position="1001"/>
    </location>
</feature>
<feature type="compositionally biased region" description="Polar residues" evidence="1">
    <location>
        <begin position="1437"/>
        <end position="1448"/>
    </location>
</feature>
<sequence>MPFAWTQDRAAAPQTTSAAPSGRISASPTQSRSHRRGLAHSASISSVSTSRRSASGSHLPPPPPSSSLSLPKASTSAALTNADESGDFRRFLDEAQAKDQRQRLRQANAEAATLGPDSHRPRRPAAGGDAAESLRRVASSSTLNSMHSQRAATIAGTRADQSATPVGRARKNSTISTASKAQRSVSNDSVTFRNPTCQFLEQLSVEAQTPELGIDDTPIIGRTVDNKSHLTALGHAAQLHSRSTSGNQSSRSSTNKGKAPAASRPTPFRSSTIAVETPTATSSRLSTSKSPTPAQPTPAGRVLSPTARSQPLSPRHRPQSYIHKSPTEPSGVVSPRKLGATGLGNGLPTSPSASWTQSKRSAAEMERSSSLQVGAKLQEATGGSEAVPLQQSPSQPSSSRKTWFGLGWAGEATDAAAEKEQKVDTGADLKDEPMEDQPPPSMSEEEAAFRRSLGYDDAYDPSASVSTLKAAARTANPQRFPAGRDLDATTKVESSPAQIPHRERRVSWLPWRNIAPPAADEVDNPANNLAEAPAQPLPAKADDVVPHESPETQLANAAPSSAAEELPPTVASADGEDTVTYRTVVKRGWMGARYEVQEPIQSLKGIFEPPQAEPWRAQEADAAASANDKAAEQSVQNQPNGADTSYPPASNTGEDARQNSGTWRWRFWSGHEGQPEPSRDSAAQQLEVPAVPTDSSAQPATNVDAAEPMDIDQNGPPADVPMAPEGGSWTYSSYVASWVPTWVYNAQQQAVASNNEEGQDQVEATASASATEMPLPRTPAEQVKADALARDSAASAATTVFDANKAVLNNSTKSGWIKFFGSRSANLPEKMAEAITADDGVEVMDISEMEGSARPAATARTIASNNGRLTPDAVRAPRARTTTGGSLAGSKAFSLAGDGERARANTPLSTSKDSIKNLSKAAITKAANVTAASTLGLGKGKRTNAHNGGGTGTSGGDGGSNSQQPAKDISKGLAPGGSGPSRSGASTPTKSAADPVASAPPNLVLPSFEDTFTRAPRMWPPKVGVLERTLSAVNSYLFSKVPDLERMKRPTRYSTYGESSLGSGTSLATAATFKPTQRLAGKAKATGAGSSKDKGVETALKEVAESAQRLPRAWSTVGMHDRAQTKGTAGIGKIVVIGVHGWFTQSIFKNMIGEPTGTSAKFAAMQTVSIRRHFLEAGLELNPEAITAISLQGDGKVADRVDRLFAELISRPNWVSDLKNCDALFLSAHSQGAIVATQLLGRLIEQRHVHAEHTRICLLAMAGIHHGPFAHLRSSITASYISYFETAAAKELFEFQSSTTAVAQQYTAALKIILDAGAKCVYVGSTDDNVVPIYSALNSSSNHPSILRALYIDGQAFPKVDFLTNLLVLCVAIRNAGLSDHGLLTLLSASVAGSLYGGRGHSLVYEEKAVYDLATRYLFEVTHPLSDPTLVPGPPGATSSSLHTTQHASYSSSSASTRKVSGSESAPKKTAMLVSEAFEAQRWNPYELPWALRGLFEDKHVRSLFAEDMLNLLKSYEQWSPVPKSKALKDLQWRLAPMRSIAPPPIDEGFDGEDEADGKEKDKAKDDGGSGKSSKL</sequence>
<feature type="domain" description="YMC020W-like alpha/beta hydrolase" evidence="2">
    <location>
        <begin position="1124"/>
        <end position="1423"/>
    </location>
</feature>
<feature type="compositionally biased region" description="Low complexity" evidence="1">
    <location>
        <begin position="554"/>
        <end position="567"/>
    </location>
</feature>
<feature type="compositionally biased region" description="Low complexity" evidence="1">
    <location>
        <begin position="388"/>
        <end position="399"/>
    </location>
</feature>
<reference evidence="5" key="1">
    <citation type="submission" date="2016-04" db="EMBL/GenBank/DDBJ databases">
        <authorList>
            <person name="Guldener U."/>
            <person name="Guldener U."/>
        </authorList>
    </citation>
    <scope>NUCLEOTIDE SEQUENCE [LARGE SCALE GENOMIC DNA]</scope>
    <source>
        <strain evidence="5">UB2112</strain>
    </source>
</reference>
<dbReference type="InterPro" id="IPR058934">
    <property type="entry name" value="YMC020W-like"/>
</dbReference>
<dbReference type="Pfam" id="PF26147">
    <property type="entry name" value="AB_HYDROLASE_YMC0-YMC35"/>
    <property type="match status" value="1"/>
</dbReference>
<proteinExistence type="predicted"/>
<gene>
    <name evidence="4" type="ORF">UBRO2_04901</name>
    <name evidence="3" type="ORF">UBRO_05056</name>
</gene>
<feature type="compositionally biased region" description="Polar residues" evidence="1">
    <location>
        <begin position="172"/>
        <end position="189"/>
    </location>
</feature>
<dbReference type="PANTHER" id="PTHR47349">
    <property type="entry name" value="CHROMOSOME 8, WHOLE GENOME SHOTGUN SEQUENCE"/>
    <property type="match status" value="1"/>
</dbReference>
<feature type="region of interest" description="Disordered" evidence="1">
    <location>
        <begin position="1429"/>
        <end position="1466"/>
    </location>
</feature>
<evidence type="ECO:0000313" key="3">
    <source>
        <dbReference type="EMBL" id="SAM82702.1"/>
    </source>
</evidence>
<dbReference type="Proteomes" id="UP000179920">
    <property type="component" value="Chromosome VIII"/>
</dbReference>
<feature type="compositionally biased region" description="Acidic residues" evidence="1">
    <location>
        <begin position="1548"/>
        <end position="1557"/>
    </location>
</feature>
<feature type="compositionally biased region" description="Polar residues" evidence="1">
    <location>
        <begin position="347"/>
        <end position="360"/>
    </location>
</feature>
<feature type="region of interest" description="Disordered" evidence="1">
    <location>
        <begin position="1539"/>
        <end position="1576"/>
    </location>
</feature>